<dbReference type="Pfam" id="PF13579">
    <property type="entry name" value="Glyco_trans_4_4"/>
    <property type="match status" value="1"/>
</dbReference>
<evidence type="ECO:0000256" key="1">
    <source>
        <dbReference type="ARBA" id="ARBA00022676"/>
    </source>
</evidence>
<name>A0ABP7DRB7_9ACTN</name>
<dbReference type="CDD" id="cd03794">
    <property type="entry name" value="GT4_WbuB-like"/>
    <property type="match status" value="1"/>
</dbReference>
<dbReference type="Proteomes" id="UP001500051">
    <property type="component" value="Unassembled WGS sequence"/>
</dbReference>
<accession>A0ABP7DRB7</accession>
<evidence type="ECO:0000259" key="3">
    <source>
        <dbReference type="Pfam" id="PF13579"/>
    </source>
</evidence>
<organism evidence="4 5">
    <name type="scientific">Microlunatus aurantiacus</name>
    <dbReference type="NCBI Taxonomy" id="446786"/>
    <lineage>
        <taxon>Bacteria</taxon>
        <taxon>Bacillati</taxon>
        <taxon>Actinomycetota</taxon>
        <taxon>Actinomycetes</taxon>
        <taxon>Propionibacteriales</taxon>
        <taxon>Propionibacteriaceae</taxon>
        <taxon>Microlunatus</taxon>
    </lineage>
</organism>
<reference evidence="5" key="1">
    <citation type="journal article" date="2019" name="Int. J. Syst. Evol. Microbiol.">
        <title>The Global Catalogue of Microorganisms (GCM) 10K type strain sequencing project: providing services to taxonomists for standard genome sequencing and annotation.</title>
        <authorList>
            <consortium name="The Broad Institute Genomics Platform"/>
            <consortium name="The Broad Institute Genome Sequencing Center for Infectious Disease"/>
            <person name="Wu L."/>
            <person name="Ma J."/>
        </authorList>
    </citation>
    <scope>NUCLEOTIDE SEQUENCE [LARGE SCALE GENOMIC DNA]</scope>
    <source>
        <strain evidence="5">JCM 16548</strain>
    </source>
</reference>
<protein>
    <submittedName>
        <fullName evidence="4">Glycosyltransferase family 4 protein</fullName>
    </submittedName>
</protein>
<evidence type="ECO:0000256" key="2">
    <source>
        <dbReference type="ARBA" id="ARBA00022679"/>
    </source>
</evidence>
<dbReference type="SUPFAM" id="SSF53756">
    <property type="entry name" value="UDP-Glycosyltransferase/glycogen phosphorylase"/>
    <property type="match status" value="1"/>
</dbReference>
<keyword evidence="2" id="KW-0808">Transferase</keyword>
<evidence type="ECO:0000313" key="5">
    <source>
        <dbReference type="Proteomes" id="UP001500051"/>
    </source>
</evidence>
<comment type="caution">
    <text evidence="4">The sequence shown here is derived from an EMBL/GenBank/DDBJ whole genome shotgun (WGS) entry which is preliminary data.</text>
</comment>
<dbReference type="PANTHER" id="PTHR45947">
    <property type="entry name" value="SULFOQUINOVOSYL TRANSFERASE SQD2"/>
    <property type="match status" value="1"/>
</dbReference>
<keyword evidence="5" id="KW-1185">Reference proteome</keyword>
<gene>
    <name evidence="4" type="ORF">GCM10022204_26070</name>
</gene>
<dbReference type="Gene3D" id="3.40.50.2000">
    <property type="entry name" value="Glycogen Phosphorylase B"/>
    <property type="match status" value="2"/>
</dbReference>
<dbReference type="PANTHER" id="PTHR45947:SF3">
    <property type="entry name" value="SULFOQUINOVOSYL TRANSFERASE SQD2"/>
    <property type="match status" value="1"/>
</dbReference>
<dbReference type="EMBL" id="BAAAYX010000010">
    <property type="protein sequence ID" value="GAA3706955.1"/>
    <property type="molecule type" value="Genomic_DNA"/>
</dbReference>
<keyword evidence="1" id="KW-0328">Glycosyltransferase</keyword>
<dbReference type="RefSeq" id="WP_344812813.1">
    <property type="nucleotide sequence ID" value="NZ_BAAAYX010000010.1"/>
</dbReference>
<dbReference type="InterPro" id="IPR028098">
    <property type="entry name" value="Glyco_trans_4-like_N"/>
</dbReference>
<feature type="domain" description="Glycosyltransferase subfamily 4-like N-terminal" evidence="3">
    <location>
        <begin position="30"/>
        <end position="197"/>
    </location>
</feature>
<dbReference type="Pfam" id="PF13692">
    <property type="entry name" value="Glyco_trans_1_4"/>
    <property type="match status" value="1"/>
</dbReference>
<sequence length="446" mass="49848">MAGGASKRPDHVLIIVQNLPVPLDRRVWLECLALKAAGYDVSVICPKGPGDGDYQVLEDVHIYKYKPAPEARGLPGFVIEFVYSWLRTAVLSSTVWRRQPFTIMQACNPPDTYWALGLLWRLRGVTFVFDHHDLNPELFISRFGEPTSGLKKVEYAGLRWLERMTFRTAKRVISTNESYKAVAVRRGGRAPHEVTVVRSGPDTRQMRPIYPSSAPGGDRVYTLAYLGIMGPQDGVDVVLDVMEELVHRRGRRDVRAVLLGFGDCYEDLRAQCTKLGLDAYVTFTGRADRAMIAEHLSVSDIGLCPDLKTPLNDVSTMNKTMEYMSYALPSVSFDLVETRVSGGNWVLYVPSGNVAAFTDAVETLLDDPDLRVMMARGARERVSSELDWRPQAKAYLGVFAELTGRAPYELSDGSAVAATADPQGRTYVPLDDEVEFERFIRERTAR</sequence>
<evidence type="ECO:0000313" key="4">
    <source>
        <dbReference type="EMBL" id="GAA3706955.1"/>
    </source>
</evidence>
<proteinExistence type="predicted"/>
<dbReference type="InterPro" id="IPR050194">
    <property type="entry name" value="Glycosyltransferase_grp1"/>
</dbReference>